<proteinExistence type="predicted"/>
<protein>
    <submittedName>
        <fullName evidence="1">Uncharacterized protein</fullName>
    </submittedName>
</protein>
<keyword evidence="2" id="KW-1185">Reference proteome</keyword>
<name>A0ABW4DPT8_9LACO</name>
<evidence type="ECO:0000313" key="1">
    <source>
        <dbReference type="EMBL" id="MFD1466062.1"/>
    </source>
</evidence>
<reference evidence="2" key="1">
    <citation type="journal article" date="2019" name="Int. J. Syst. Evol. Microbiol.">
        <title>The Global Catalogue of Microorganisms (GCM) 10K type strain sequencing project: providing services to taxonomists for standard genome sequencing and annotation.</title>
        <authorList>
            <consortium name="The Broad Institute Genomics Platform"/>
            <consortium name="The Broad Institute Genome Sequencing Center for Infectious Disease"/>
            <person name="Wu L."/>
            <person name="Ma J."/>
        </authorList>
    </citation>
    <scope>NUCLEOTIDE SEQUENCE [LARGE SCALE GENOMIC DNA]</scope>
    <source>
        <strain evidence="2">CCM 8951</strain>
    </source>
</reference>
<evidence type="ECO:0000313" key="2">
    <source>
        <dbReference type="Proteomes" id="UP001597244"/>
    </source>
</evidence>
<dbReference type="EMBL" id="JBHTOF010000095">
    <property type="protein sequence ID" value="MFD1466062.1"/>
    <property type="molecule type" value="Genomic_DNA"/>
</dbReference>
<dbReference type="Proteomes" id="UP001597244">
    <property type="component" value="Unassembled WGS sequence"/>
</dbReference>
<comment type="caution">
    <text evidence="1">The sequence shown here is derived from an EMBL/GenBank/DDBJ whole genome shotgun (WGS) entry which is preliminary data.</text>
</comment>
<accession>A0ABW4DPT8</accession>
<gene>
    <name evidence="1" type="ORF">ACFQ4L_08300</name>
</gene>
<organism evidence="1 2">
    <name type="scientific">Lapidilactobacillus mulanensis</name>
    <dbReference type="NCBI Taxonomy" id="2485999"/>
    <lineage>
        <taxon>Bacteria</taxon>
        <taxon>Bacillati</taxon>
        <taxon>Bacillota</taxon>
        <taxon>Bacilli</taxon>
        <taxon>Lactobacillales</taxon>
        <taxon>Lactobacillaceae</taxon>
        <taxon>Lapidilactobacillus</taxon>
    </lineage>
</organism>
<sequence>MEKDFQGRSDLKSIFDFKDPKEKRHDIRYMRRYIEGRFGALPQIQVDEMLSALNAPGSEVK</sequence>